<evidence type="ECO:0000313" key="3">
    <source>
        <dbReference type="EMBL" id="CAB5034499.1"/>
    </source>
</evidence>
<dbReference type="PANTHER" id="PTHR30404">
    <property type="entry name" value="N-ACETYLMURAMOYL-L-ALANINE AMIDASE"/>
    <property type="match status" value="1"/>
</dbReference>
<dbReference type="GO" id="GO:0008745">
    <property type="term" value="F:N-acetylmuramoyl-L-alanine amidase activity"/>
    <property type="evidence" value="ECO:0007669"/>
    <property type="project" value="InterPro"/>
</dbReference>
<evidence type="ECO:0000256" key="1">
    <source>
        <dbReference type="ARBA" id="ARBA00022801"/>
    </source>
</evidence>
<sequence length="256" mass="26906">MKPLRIAALGLSVGALSLTGLSLAAFPAGAAESPLTGLVIALDPGHQLGNSNPKFAAQMQQTKFNGTLVKSCNTTGTATNKGFPEATMNWRVANNLKKVLENQGATVHLTRTTNSTNSWGPCVWDRGAFGAKVKADLMVSIHGDGAKANGHGFHVIAPVKIKGWTADITAQSRALANSMISGMKASGVTPATYLSSPLSLRRDQSTLNFSDVPVVIVELGNMRNTTDASRMSATLGQQFYAKALAAGITKYVQVRH</sequence>
<dbReference type="GO" id="GO:0030288">
    <property type="term" value="C:outer membrane-bounded periplasmic space"/>
    <property type="evidence" value="ECO:0007669"/>
    <property type="project" value="TreeGrafter"/>
</dbReference>
<keyword evidence="1" id="KW-0378">Hydrolase</keyword>
<dbReference type="InterPro" id="IPR002508">
    <property type="entry name" value="MurNAc-LAA_cat"/>
</dbReference>
<dbReference type="Gene3D" id="3.40.630.40">
    <property type="entry name" value="Zn-dependent exopeptidases"/>
    <property type="match status" value="1"/>
</dbReference>
<dbReference type="Pfam" id="PF01520">
    <property type="entry name" value="Amidase_3"/>
    <property type="match status" value="1"/>
</dbReference>
<reference evidence="3" key="1">
    <citation type="submission" date="2020-05" db="EMBL/GenBank/DDBJ databases">
        <authorList>
            <person name="Chiriac C."/>
            <person name="Salcher M."/>
            <person name="Ghai R."/>
            <person name="Kavagutti S V."/>
        </authorList>
    </citation>
    <scope>NUCLEOTIDE SEQUENCE</scope>
</reference>
<organism evidence="3">
    <name type="scientific">freshwater metagenome</name>
    <dbReference type="NCBI Taxonomy" id="449393"/>
    <lineage>
        <taxon>unclassified sequences</taxon>
        <taxon>metagenomes</taxon>
        <taxon>ecological metagenomes</taxon>
    </lineage>
</organism>
<dbReference type="EMBL" id="CAFBPZ010000006">
    <property type="protein sequence ID" value="CAB5034499.1"/>
    <property type="molecule type" value="Genomic_DNA"/>
</dbReference>
<gene>
    <name evidence="3" type="ORF">UFOPK4237_00174</name>
</gene>
<dbReference type="AlphaFoldDB" id="A0A6J7S0G3"/>
<dbReference type="SUPFAM" id="SSF53187">
    <property type="entry name" value="Zn-dependent exopeptidases"/>
    <property type="match status" value="1"/>
</dbReference>
<dbReference type="SMART" id="SM00646">
    <property type="entry name" value="Ami_3"/>
    <property type="match status" value="1"/>
</dbReference>
<dbReference type="InterPro" id="IPR050695">
    <property type="entry name" value="N-acetylmuramoyl_amidase_3"/>
</dbReference>
<accession>A0A6J7S0G3</accession>
<dbReference type="CDD" id="cd02696">
    <property type="entry name" value="MurNAc-LAA"/>
    <property type="match status" value="1"/>
</dbReference>
<proteinExistence type="predicted"/>
<dbReference type="PANTHER" id="PTHR30404:SF0">
    <property type="entry name" value="N-ACETYLMURAMOYL-L-ALANINE AMIDASE AMIC"/>
    <property type="match status" value="1"/>
</dbReference>
<dbReference type="GO" id="GO:0009253">
    <property type="term" value="P:peptidoglycan catabolic process"/>
    <property type="evidence" value="ECO:0007669"/>
    <property type="project" value="InterPro"/>
</dbReference>
<evidence type="ECO:0000259" key="2">
    <source>
        <dbReference type="SMART" id="SM00646"/>
    </source>
</evidence>
<name>A0A6J7S0G3_9ZZZZ</name>
<protein>
    <submittedName>
        <fullName evidence="3">Unannotated protein</fullName>
    </submittedName>
</protein>
<feature type="domain" description="MurNAc-LAA" evidence="2">
    <location>
        <begin position="127"/>
        <end position="249"/>
    </location>
</feature>